<evidence type="ECO:0000313" key="12">
    <source>
        <dbReference type="Proteomes" id="UP000197065"/>
    </source>
</evidence>
<name>A0A212QRE9_9PROT</name>
<dbReference type="CDD" id="cd06582">
    <property type="entry name" value="TM_PBP1_LivH_like"/>
    <property type="match status" value="1"/>
</dbReference>
<evidence type="ECO:0000256" key="8">
    <source>
        <dbReference type="ARBA" id="ARBA00037998"/>
    </source>
</evidence>
<keyword evidence="5" id="KW-0029">Amino-acid transport</keyword>
<sequence>MIPTSSGSEPGWHRMSEGATPRSAPTGALAWRLLVVLPLLAVLFGCASTRRAQEVALCREATLALQPKDASLEFVAATDTLPAVPESVVVSYRVPGLPPAHPAPLPDRQGSHAPSLGSDWTICRFEVRSALASPLLVELTTSRDGLIGQAVLFYLRTYALGQPTGLPYSFAPRSPLPLIVQQTVNGMREGALIALLAMGLTLILAHTGRLHLTLGDIGTAAALTTLLLTTFLTGAGALPLWLTLILTIAVGVSSGALLALTAGSGAFGRLWRTAGITPLIASVGISVALRESALLVLGKGPAWLSALLPQPLRASLAGGITLPSAASLNLLVAILTCLALGGLMRFARFGSAVRAIADDLSIAAFDGVRTQRVSALVFTLCGACAGLAGALTLLSYGTMDSEGGLILSLKAMAAAVLGGIGSLSGALLVGLLIGVMASLWSAYLDPAYRDVAVLAVLALLLVLRPLGGAPGAPR</sequence>
<keyword evidence="7 10" id="KW-0472">Membrane</keyword>
<dbReference type="GO" id="GO:0005886">
    <property type="term" value="C:plasma membrane"/>
    <property type="evidence" value="ECO:0007669"/>
    <property type="project" value="UniProtKB-SubCell"/>
</dbReference>
<keyword evidence="3" id="KW-1003">Cell membrane</keyword>
<evidence type="ECO:0000256" key="7">
    <source>
        <dbReference type="ARBA" id="ARBA00023136"/>
    </source>
</evidence>
<comment type="similarity">
    <text evidence="8">Belongs to the binding-protein-dependent transport system permease family. LivHM subfamily.</text>
</comment>
<evidence type="ECO:0000256" key="9">
    <source>
        <dbReference type="SAM" id="MobiDB-lite"/>
    </source>
</evidence>
<feature type="transmembrane region" description="Helical" evidence="10">
    <location>
        <begin position="411"/>
        <end position="435"/>
    </location>
</feature>
<dbReference type="GO" id="GO:0006865">
    <property type="term" value="P:amino acid transport"/>
    <property type="evidence" value="ECO:0007669"/>
    <property type="project" value="UniProtKB-KW"/>
</dbReference>
<evidence type="ECO:0000256" key="1">
    <source>
        <dbReference type="ARBA" id="ARBA00004651"/>
    </source>
</evidence>
<dbReference type="Proteomes" id="UP000197065">
    <property type="component" value="Unassembled WGS sequence"/>
</dbReference>
<comment type="subcellular location">
    <subcellularLocation>
        <location evidence="1">Cell membrane</location>
        <topology evidence="1">Multi-pass membrane protein</topology>
    </subcellularLocation>
</comment>
<evidence type="ECO:0000256" key="2">
    <source>
        <dbReference type="ARBA" id="ARBA00022448"/>
    </source>
</evidence>
<evidence type="ECO:0000256" key="10">
    <source>
        <dbReference type="SAM" id="Phobius"/>
    </source>
</evidence>
<dbReference type="OrthoDB" id="9807115at2"/>
<dbReference type="PANTHER" id="PTHR11795">
    <property type="entry name" value="BRANCHED-CHAIN AMINO ACID TRANSPORT SYSTEM PERMEASE PROTEIN LIVH"/>
    <property type="match status" value="1"/>
</dbReference>
<feature type="transmembrane region" description="Helical" evidence="10">
    <location>
        <begin position="244"/>
        <end position="267"/>
    </location>
</feature>
<keyword evidence="12" id="KW-1185">Reference proteome</keyword>
<evidence type="ECO:0000256" key="4">
    <source>
        <dbReference type="ARBA" id="ARBA00022692"/>
    </source>
</evidence>
<dbReference type="EMBL" id="FYEH01000003">
    <property type="protein sequence ID" value="SNB62152.1"/>
    <property type="molecule type" value="Genomic_DNA"/>
</dbReference>
<feature type="transmembrane region" description="Helical" evidence="10">
    <location>
        <begin position="186"/>
        <end position="205"/>
    </location>
</feature>
<feature type="transmembrane region" description="Helical" evidence="10">
    <location>
        <begin position="375"/>
        <end position="399"/>
    </location>
</feature>
<feature type="transmembrane region" description="Helical" evidence="10">
    <location>
        <begin position="447"/>
        <end position="466"/>
    </location>
</feature>
<dbReference type="InterPro" id="IPR052157">
    <property type="entry name" value="BCAA_transport_permease"/>
</dbReference>
<proteinExistence type="inferred from homology"/>
<feature type="transmembrane region" description="Helical" evidence="10">
    <location>
        <begin position="217"/>
        <end position="238"/>
    </location>
</feature>
<reference evidence="11 12" key="1">
    <citation type="submission" date="2017-06" db="EMBL/GenBank/DDBJ databases">
        <authorList>
            <person name="Kim H.J."/>
            <person name="Triplett B.A."/>
        </authorList>
    </citation>
    <scope>NUCLEOTIDE SEQUENCE [LARGE SCALE GENOMIC DNA]</scope>
    <source>
        <strain evidence="11 12">B29T1</strain>
    </source>
</reference>
<keyword evidence="6 10" id="KW-1133">Transmembrane helix</keyword>
<dbReference type="PANTHER" id="PTHR11795:SF445">
    <property type="entry name" value="AMINO ACID ABC TRANSPORTER PERMEASE PROTEIN"/>
    <property type="match status" value="1"/>
</dbReference>
<evidence type="ECO:0000256" key="5">
    <source>
        <dbReference type="ARBA" id="ARBA00022970"/>
    </source>
</evidence>
<evidence type="ECO:0000256" key="6">
    <source>
        <dbReference type="ARBA" id="ARBA00022989"/>
    </source>
</evidence>
<dbReference type="Pfam" id="PF02653">
    <property type="entry name" value="BPD_transp_2"/>
    <property type="match status" value="1"/>
</dbReference>
<gene>
    <name evidence="11" type="ORF">SAMN07250955_10348</name>
</gene>
<dbReference type="InterPro" id="IPR001851">
    <property type="entry name" value="ABC_transp_permease"/>
</dbReference>
<keyword evidence="4 10" id="KW-0812">Transmembrane</keyword>
<feature type="transmembrane region" description="Helical" evidence="10">
    <location>
        <begin position="317"/>
        <end position="344"/>
    </location>
</feature>
<protein>
    <submittedName>
        <fullName evidence="11">Branched-chain amino acid transport system permease protein</fullName>
    </submittedName>
</protein>
<dbReference type="AlphaFoldDB" id="A0A212QRE9"/>
<evidence type="ECO:0000313" key="11">
    <source>
        <dbReference type="EMBL" id="SNB62152.1"/>
    </source>
</evidence>
<accession>A0A212QRE9</accession>
<feature type="region of interest" description="Disordered" evidence="9">
    <location>
        <begin position="1"/>
        <end position="21"/>
    </location>
</feature>
<evidence type="ECO:0000256" key="3">
    <source>
        <dbReference type="ARBA" id="ARBA00022475"/>
    </source>
</evidence>
<keyword evidence="2" id="KW-0813">Transport</keyword>
<organism evidence="11 12">
    <name type="scientific">Arboricoccus pini</name>
    <dbReference type="NCBI Taxonomy" id="1963835"/>
    <lineage>
        <taxon>Bacteria</taxon>
        <taxon>Pseudomonadati</taxon>
        <taxon>Pseudomonadota</taxon>
        <taxon>Alphaproteobacteria</taxon>
        <taxon>Geminicoccales</taxon>
        <taxon>Geminicoccaceae</taxon>
        <taxon>Arboricoccus</taxon>
    </lineage>
</organism>
<dbReference type="GO" id="GO:0022857">
    <property type="term" value="F:transmembrane transporter activity"/>
    <property type="evidence" value="ECO:0007669"/>
    <property type="project" value="InterPro"/>
</dbReference>